<dbReference type="CTD" id="20241189"/>
<dbReference type="PANTHER" id="PTHR10671:SF108">
    <property type="entry name" value="CLAUDIN FAMILY PROTEIN-RELATED"/>
    <property type="match status" value="1"/>
</dbReference>
<comment type="subcellular location">
    <subcellularLocation>
        <location evidence="1">Membrane</location>
        <topology evidence="1">Multi-pass membrane protein</topology>
    </subcellularLocation>
</comment>
<name>V3ZGE3_LOTGI</name>
<dbReference type="Pfam" id="PF00822">
    <property type="entry name" value="PMP22_Claudin"/>
    <property type="match status" value="1"/>
</dbReference>
<gene>
    <name evidence="6" type="ORF">LOTGIDRAFT_169637</name>
</gene>
<dbReference type="GO" id="GO:0005886">
    <property type="term" value="C:plasma membrane"/>
    <property type="evidence" value="ECO:0007669"/>
    <property type="project" value="TreeGrafter"/>
</dbReference>
<evidence type="ECO:0000313" key="6">
    <source>
        <dbReference type="EMBL" id="ESO83227.1"/>
    </source>
</evidence>
<keyword evidence="7" id="KW-1185">Reference proteome</keyword>
<evidence type="ECO:0000256" key="4">
    <source>
        <dbReference type="ARBA" id="ARBA00023136"/>
    </source>
</evidence>
<dbReference type="Proteomes" id="UP000030746">
    <property type="component" value="Unassembled WGS sequence"/>
</dbReference>
<evidence type="ECO:0000256" key="5">
    <source>
        <dbReference type="SAM" id="Phobius"/>
    </source>
</evidence>
<sequence>MMQTVHYTPLSPRAMAMAPLIWLGKIIFIVGFVTNTWYSYSSTSDHGHMGLWVSCNVLFNCIYFDPINSWYIAVRALECIALIFLSVGSFQSLIYLRRRFKERLIFGAIAILIGGVVGIIGCIVFAAEVMKNADLLTITVSLGYSFYLTVFGCVLALAGAPLLFLEYRSSFQ</sequence>
<evidence type="ECO:0000256" key="3">
    <source>
        <dbReference type="ARBA" id="ARBA00022989"/>
    </source>
</evidence>
<feature type="transmembrane region" description="Helical" evidence="5">
    <location>
        <begin position="103"/>
        <end position="126"/>
    </location>
</feature>
<organism evidence="6 7">
    <name type="scientific">Lottia gigantea</name>
    <name type="common">Giant owl limpet</name>
    <dbReference type="NCBI Taxonomy" id="225164"/>
    <lineage>
        <taxon>Eukaryota</taxon>
        <taxon>Metazoa</taxon>
        <taxon>Spiralia</taxon>
        <taxon>Lophotrochozoa</taxon>
        <taxon>Mollusca</taxon>
        <taxon>Gastropoda</taxon>
        <taxon>Patellogastropoda</taxon>
        <taxon>Lottioidea</taxon>
        <taxon>Lottiidae</taxon>
        <taxon>Lottia</taxon>
    </lineage>
</organism>
<proteinExistence type="predicted"/>
<keyword evidence="2 5" id="KW-0812">Transmembrane</keyword>
<keyword evidence="3 5" id="KW-1133">Transmembrane helix</keyword>
<feature type="transmembrane region" description="Helical" evidence="5">
    <location>
        <begin position="20"/>
        <end position="38"/>
    </location>
</feature>
<dbReference type="RefSeq" id="XP_009066176.1">
    <property type="nucleotide sequence ID" value="XM_009067928.1"/>
</dbReference>
<dbReference type="GeneID" id="20241189"/>
<dbReference type="OMA" id="CIFTSRE"/>
<reference evidence="6 7" key="1">
    <citation type="journal article" date="2013" name="Nature">
        <title>Insights into bilaterian evolution from three spiralian genomes.</title>
        <authorList>
            <person name="Simakov O."/>
            <person name="Marletaz F."/>
            <person name="Cho S.J."/>
            <person name="Edsinger-Gonzales E."/>
            <person name="Havlak P."/>
            <person name="Hellsten U."/>
            <person name="Kuo D.H."/>
            <person name="Larsson T."/>
            <person name="Lv J."/>
            <person name="Arendt D."/>
            <person name="Savage R."/>
            <person name="Osoegawa K."/>
            <person name="de Jong P."/>
            <person name="Grimwood J."/>
            <person name="Chapman J.A."/>
            <person name="Shapiro H."/>
            <person name="Aerts A."/>
            <person name="Otillar R.P."/>
            <person name="Terry A.Y."/>
            <person name="Boore J.L."/>
            <person name="Grigoriev I.V."/>
            <person name="Lindberg D.R."/>
            <person name="Seaver E.C."/>
            <person name="Weisblat D.A."/>
            <person name="Putnam N.H."/>
            <person name="Rokhsar D.S."/>
        </authorList>
    </citation>
    <scope>NUCLEOTIDE SEQUENCE [LARGE SCALE GENOMIC DNA]</scope>
</reference>
<evidence type="ECO:0000256" key="1">
    <source>
        <dbReference type="ARBA" id="ARBA00004141"/>
    </source>
</evidence>
<dbReference type="AlphaFoldDB" id="V3ZGE3"/>
<evidence type="ECO:0000256" key="2">
    <source>
        <dbReference type="ARBA" id="ARBA00022692"/>
    </source>
</evidence>
<feature type="transmembrane region" description="Helical" evidence="5">
    <location>
        <begin position="50"/>
        <end position="66"/>
    </location>
</feature>
<accession>V3ZGE3</accession>
<protein>
    <submittedName>
        <fullName evidence="6">Uncharacterized protein</fullName>
    </submittedName>
</protein>
<keyword evidence="4 5" id="KW-0472">Membrane</keyword>
<dbReference type="EMBL" id="KB203771">
    <property type="protein sequence ID" value="ESO83227.1"/>
    <property type="molecule type" value="Genomic_DNA"/>
</dbReference>
<feature type="transmembrane region" description="Helical" evidence="5">
    <location>
        <begin position="72"/>
        <end position="96"/>
    </location>
</feature>
<dbReference type="HOGENOM" id="CLU_1557038_0_0_1"/>
<dbReference type="OrthoDB" id="10461837at2759"/>
<dbReference type="Gene3D" id="1.20.140.150">
    <property type="match status" value="1"/>
</dbReference>
<dbReference type="InterPro" id="IPR050579">
    <property type="entry name" value="PMP-22/EMP/MP20-like"/>
</dbReference>
<dbReference type="InterPro" id="IPR004031">
    <property type="entry name" value="PMP22/EMP/MP20/Claudin"/>
</dbReference>
<evidence type="ECO:0000313" key="7">
    <source>
        <dbReference type="Proteomes" id="UP000030746"/>
    </source>
</evidence>
<dbReference type="KEGG" id="lgi:LOTGIDRAFT_169637"/>
<feature type="transmembrane region" description="Helical" evidence="5">
    <location>
        <begin position="146"/>
        <end position="165"/>
    </location>
</feature>
<dbReference type="PANTHER" id="PTHR10671">
    <property type="entry name" value="EPITHELIAL MEMBRANE PROTEIN-RELATED"/>
    <property type="match status" value="1"/>
</dbReference>